<dbReference type="Proteomes" id="UP001175227">
    <property type="component" value="Unassembled WGS sequence"/>
</dbReference>
<comment type="caution">
    <text evidence="1">The sequence shown here is derived from an EMBL/GenBank/DDBJ whole genome shotgun (WGS) entry which is preliminary data.</text>
</comment>
<dbReference type="EMBL" id="JAUEPR010000005">
    <property type="protein sequence ID" value="KAK0484574.1"/>
    <property type="molecule type" value="Genomic_DNA"/>
</dbReference>
<evidence type="ECO:0000313" key="1">
    <source>
        <dbReference type="EMBL" id="KAK0484574.1"/>
    </source>
</evidence>
<proteinExistence type="predicted"/>
<gene>
    <name evidence="1" type="ORF">IW261DRAFT_1560226</name>
</gene>
<reference evidence="1" key="1">
    <citation type="submission" date="2023-06" db="EMBL/GenBank/DDBJ databases">
        <authorList>
            <consortium name="Lawrence Berkeley National Laboratory"/>
            <person name="Ahrendt S."/>
            <person name="Sahu N."/>
            <person name="Indic B."/>
            <person name="Wong-Bajracharya J."/>
            <person name="Merenyi Z."/>
            <person name="Ke H.-M."/>
            <person name="Monk M."/>
            <person name="Kocsube S."/>
            <person name="Drula E."/>
            <person name="Lipzen A."/>
            <person name="Balint B."/>
            <person name="Henrissat B."/>
            <person name="Andreopoulos B."/>
            <person name="Martin F.M."/>
            <person name="Harder C.B."/>
            <person name="Rigling D."/>
            <person name="Ford K.L."/>
            <person name="Foster G.D."/>
            <person name="Pangilinan J."/>
            <person name="Papanicolaou A."/>
            <person name="Barry K."/>
            <person name="LaButti K."/>
            <person name="Viragh M."/>
            <person name="Koriabine M."/>
            <person name="Yan M."/>
            <person name="Riley R."/>
            <person name="Champramary S."/>
            <person name="Plett K.L."/>
            <person name="Tsai I.J."/>
            <person name="Slot J."/>
            <person name="Sipos G."/>
            <person name="Plett J."/>
            <person name="Nagy L.G."/>
            <person name="Grigoriev I.V."/>
        </authorList>
    </citation>
    <scope>NUCLEOTIDE SEQUENCE</scope>
    <source>
        <strain evidence="1">ICMP 16352</strain>
    </source>
</reference>
<sequence length="261" mass="28773">MPYQLPLAPGFAITKVDDVRLPGIEKPFVNVPPILSSDTRDNINSAGPYLLPLFNSQILSRKLTWSEDSSSASISNFAMPEMNCAIALTNDVGVGFVIGFFLSLLSVNCLFTPVPSAPLVAGELPVMAYVVHGVISESNLYFSLAYLLNHDQADLFHVVLGHAGMFSPLWQPFRAGARKTAHPPTIPFDDLEYAAFCLRRMPPADLEKLEIHVKGFLHVQNALHITDMGFREIIWTCCIIVSRALRKPEDDDLNGLDVPLL</sequence>
<organism evidence="1 2">
    <name type="scientific">Armillaria novae-zelandiae</name>
    <dbReference type="NCBI Taxonomy" id="153914"/>
    <lineage>
        <taxon>Eukaryota</taxon>
        <taxon>Fungi</taxon>
        <taxon>Dikarya</taxon>
        <taxon>Basidiomycota</taxon>
        <taxon>Agaricomycotina</taxon>
        <taxon>Agaricomycetes</taxon>
        <taxon>Agaricomycetidae</taxon>
        <taxon>Agaricales</taxon>
        <taxon>Marasmiineae</taxon>
        <taxon>Physalacriaceae</taxon>
        <taxon>Armillaria</taxon>
    </lineage>
</organism>
<keyword evidence="2" id="KW-1185">Reference proteome</keyword>
<dbReference type="AlphaFoldDB" id="A0AA39UIX1"/>
<name>A0AA39UIX1_9AGAR</name>
<evidence type="ECO:0000313" key="2">
    <source>
        <dbReference type="Proteomes" id="UP001175227"/>
    </source>
</evidence>
<accession>A0AA39UIX1</accession>
<protein>
    <submittedName>
        <fullName evidence="1">Uncharacterized protein</fullName>
    </submittedName>
</protein>